<evidence type="ECO:0000313" key="2">
    <source>
        <dbReference type="Proteomes" id="UP001501842"/>
    </source>
</evidence>
<organism evidence="1 2">
    <name type="scientific">Actinocorallia aurantiaca</name>
    <dbReference type="NCBI Taxonomy" id="46204"/>
    <lineage>
        <taxon>Bacteria</taxon>
        <taxon>Bacillati</taxon>
        <taxon>Actinomycetota</taxon>
        <taxon>Actinomycetes</taxon>
        <taxon>Streptosporangiales</taxon>
        <taxon>Thermomonosporaceae</taxon>
        <taxon>Actinocorallia</taxon>
    </lineage>
</organism>
<dbReference type="EMBL" id="BAAATZ010000003">
    <property type="protein sequence ID" value="GAA2720073.1"/>
    <property type="molecule type" value="Genomic_DNA"/>
</dbReference>
<proteinExistence type="predicted"/>
<gene>
    <name evidence="1" type="ORF">GCM10010439_07150</name>
</gene>
<protein>
    <submittedName>
        <fullName evidence="1">Uncharacterized protein</fullName>
    </submittedName>
</protein>
<comment type="caution">
    <text evidence="1">The sequence shown here is derived from an EMBL/GenBank/DDBJ whole genome shotgun (WGS) entry which is preliminary data.</text>
</comment>
<accession>A0ABN3TXW5</accession>
<name>A0ABN3TXW5_9ACTN</name>
<keyword evidence="2" id="KW-1185">Reference proteome</keyword>
<dbReference type="Proteomes" id="UP001501842">
    <property type="component" value="Unassembled WGS sequence"/>
</dbReference>
<sequence>MLAVQLAGLLGTAPAGVEEALGLVAGFDDVLVHGFTRIDAERGAALGALAGALASSPLGAAAEDAVGKTTAGSASEEHLTVLAGGRVALLGAVHDALLDGLDTALGRARDSWTRPVPPEREDLLGGCRAWLHELALTGWRGVDHDLVSSADRVIESLLAVPELRRSAVLLDGLAAELRASCPVATADRVPVRRWADLWSRALLLAQAGGRAGAAEPAERVSGRLLVLGVDVHEHDTAVQAQVHAVLEPSGGGGENRLVRASVAAAKVDTISGPSVWKLLGDHPVLLGALAERRVLEVSDMPLLAGGDLVWQDGLAVAGEPADPFTTARLLLAGALAPAVPPLERHPVRISEPVLIEGYTVGDGRLELDGSVLDLDLDRLPSCGPITPELVAASSACVGLVRWDAGRWKVQPLAVQASVRRKPVQAHNGDWALGPTDPKVVKAEARSGNSVSVLRERAGRLLRR</sequence>
<dbReference type="RefSeq" id="WP_344448663.1">
    <property type="nucleotide sequence ID" value="NZ_BAAATZ010000003.1"/>
</dbReference>
<evidence type="ECO:0000313" key="1">
    <source>
        <dbReference type="EMBL" id="GAA2720073.1"/>
    </source>
</evidence>
<reference evidence="1 2" key="1">
    <citation type="journal article" date="2019" name="Int. J. Syst. Evol. Microbiol.">
        <title>The Global Catalogue of Microorganisms (GCM) 10K type strain sequencing project: providing services to taxonomists for standard genome sequencing and annotation.</title>
        <authorList>
            <consortium name="The Broad Institute Genomics Platform"/>
            <consortium name="The Broad Institute Genome Sequencing Center for Infectious Disease"/>
            <person name="Wu L."/>
            <person name="Ma J."/>
        </authorList>
    </citation>
    <scope>NUCLEOTIDE SEQUENCE [LARGE SCALE GENOMIC DNA]</scope>
    <source>
        <strain evidence="1 2">JCM 8201</strain>
    </source>
</reference>